<organism evidence="2 3">
    <name type="scientific">Clavibacter michiganensis</name>
    <dbReference type="NCBI Taxonomy" id="28447"/>
    <lineage>
        <taxon>Bacteria</taxon>
        <taxon>Bacillati</taxon>
        <taxon>Actinomycetota</taxon>
        <taxon>Actinomycetes</taxon>
        <taxon>Micrococcales</taxon>
        <taxon>Microbacteriaceae</taxon>
        <taxon>Clavibacter</taxon>
    </lineage>
</organism>
<gene>
    <name evidence="2" type="ORF">BFL37_04275</name>
</gene>
<protein>
    <submittedName>
        <fullName evidence="2">Uncharacterized protein</fullName>
    </submittedName>
</protein>
<keyword evidence="1" id="KW-0812">Transmembrane</keyword>
<dbReference type="Proteomes" id="UP000195101">
    <property type="component" value="Unassembled WGS sequence"/>
</dbReference>
<dbReference type="EMBL" id="MDJZ01000005">
    <property type="protein sequence ID" value="OUE27310.1"/>
    <property type="molecule type" value="Genomic_DNA"/>
</dbReference>
<evidence type="ECO:0000313" key="2">
    <source>
        <dbReference type="EMBL" id="OUE27310.1"/>
    </source>
</evidence>
<reference evidence="2 3" key="1">
    <citation type="submission" date="2016-08" db="EMBL/GenBank/DDBJ databases">
        <title>Genome sequence of Clavibacter michiganensis spp strain CFBP8019.</title>
        <authorList>
            <person name="Thapa S.P."/>
            <person name="Coaker G."/>
            <person name="Jacques M.-A."/>
        </authorList>
    </citation>
    <scope>NUCLEOTIDE SEQUENCE [LARGE SCALE GENOMIC DNA]</scope>
    <source>
        <strain evidence="2">CFBP8019</strain>
    </source>
</reference>
<accession>A0A251YSU3</accession>
<dbReference type="AlphaFoldDB" id="A0A251YSU3"/>
<proteinExistence type="predicted"/>
<evidence type="ECO:0000256" key="1">
    <source>
        <dbReference type="SAM" id="Phobius"/>
    </source>
</evidence>
<keyword evidence="3" id="KW-1185">Reference proteome</keyword>
<sequence>MPDVCVAVIPLATLLIIGALTAYGLRYLRD</sequence>
<keyword evidence="1" id="KW-0472">Membrane</keyword>
<keyword evidence="1" id="KW-1133">Transmembrane helix</keyword>
<comment type="caution">
    <text evidence="2">The sequence shown here is derived from an EMBL/GenBank/DDBJ whole genome shotgun (WGS) entry which is preliminary data.</text>
</comment>
<name>A0A251YSU3_9MICO</name>
<feature type="transmembrane region" description="Helical" evidence="1">
    <location>
        <begin position="6"/>
        <end position="25"/>
    </location>
</feature>
<evidence type="ECO:0000313" key="3">
    <source>
        <dbReference type="Proteomes" id="UP000195101"/>
    </source>
</evidence>